<gene>
    <name evidence="1" type="ORF">Scep_025504</name>
</gene>
<dbReference type="AlphaFoldDB" id="A0AAP0HSI0"/>
<proteinExistence type="predicted"/>
<protein>
    <submittedName>
        <fullName evidence="1">Uncharacterized protein</fullName>
    </submittedName>
</protein>
<evidence type="ECO:0000313" key="1">
    <source>
        <dbReference type="EMBL" id="KAK9094035.1"/>
    </source>
</evidence>
<dbReference type="Proteomes" id="UP001419268">
    <property type="component" value="Unassembled WGS sequence"/>
</dbReference>
<comment type="caution">
    <text evidence="1">The sequence shown here is derived from an EMBL/GenBank/DDBJ whole genome shotgun (WGS) entry which is preliminary data.</text>
</comment>
<evidence type="ECO:0000313" key="2">
    <source>
        <dbReference type="Proteomes" id="UP001419268"/>
    </source>
</evidence>
<keyword evidence="2" id="KW-1185">Reference proteome</keyword>
<accession>A0AAP0HSI0</accession>
<dbReference type="EMBL" id="JBBNAG010000011">
    <property type="protein sequence ID" value="KAK9094035.1"/>
    <property type="molecule type" value="Genomic_DNA"/>
</dbReference>
<reference evidence="1 2" key="1">
    <citation type="submission" date="2024-01" db="EMBL/GenBank/DDBJ databases">
        <title>Genome assemblies of Stephania.</title>
        <authorList>
            <person name="Yang L."/>
        </authorList>
    </citation>
    <scope>NUCLEOTIDE SEQUENCE [LARGE SCALE GENOMIC DNA]</scope>
    <source>
        <strain evidence="1">JXDWG</strain>
        <tissue evidence="1">Leaf</tissue>
    </source>
</reference>
<organism evidence="1 2">
    <name type="scientific">Stephania cephalantha</name>
    <dbReference type="NCBI Taxonomy" id="152367"/>
    <lineage>
        <taxon>Eukaryota</taxon>
        <taxon>Viridiplantae</taxon>
        <taxon>Streptophyta</taxon>
        <taxon>Embryophyta</taxon>
        <taxon>Tracheophyta</taxon>
        <taxon>Spermatophyta</taxon>
        <taxon>Magnoliopsida</taxon>
        <taxon>Ranunculales</taxon>
        <taxon>Menispermaceae</taxon>
        <taxon>Menispermoideae</taxon>
        <taxon>Cissampelideae</taxon>
        <taxon>Stephania</taxon>
    </lineage>
</organism>
<name>A0AAP0HSI0_9MAGN</name>
<sequence>MVLYSVPCYRTKSFPPAQSLQDSNTNFYEYTSVFTNRVEERSGSGIEEVSEPKSLLIKEDSRVRMLSHKALSILNRSLHRRCLVNLIKNNSTSKDEEVTIGDANIMNCLIHETFMATPRGQSGKVPFVVPSRVFEESEFQWFKVLQEESALSS</sequence>